<feature type="domain" description="RapZ C-terminal" evidence="1">
    <location>
        <begin position="1"/>
        <end position="34"/>
    </location>
</feature>
<protein>
    <submittedName>
        <fullName evidence="2">RNase adaptor protein RapZ</fullName>
    </submittedName>
</protein>
<dbReference type="RefSeq" id="WP_301182202.1">
    <property type="nucleotide sequence ID" value="NZ_PCGC01000714.1"/>
</dbReference>
<dbReference type="InterPro" id="IPR005337">
    <property type="entry name" value="RapZ-like"/>
</dbReference>
<reference evidence="2 3" key="1">
    <citation type="submission" date="2017-10" db="EMBL/GenBank/DDBJ databases">
        <title>Draft genomes of the Enterococcus faecium isolated from human feces before and after Helicobacter pylori eradication therapy.</title>
        <authorList>
            <person name="Prianichniikov N.A."/>
            <person name="Glushchenko O.E."/>
            <person name="Malakhova M.V."/>
        </authorList>
    </citation>
    <scope>NUCLEOTIDE SEQUENCE [LARGE SCALE GENOMIC DNA]</scope>
    <source>
        <strain evidence="2 3">Hp_5-7</strain>
    </source>
</reference>
<evidence type="ECO:0000313" key="2">
    <source>
        <dbReference type="EMBL" id="PHL19816.1"/>
    </source>
</evidence>
<evidence type="ECO:0000259" key="1">
    <source>
        <dbReference type="Pfam" id="PF22740"/>
    </source>
</evidence>
<dbReference type="PANTHER" id="PTHR30448">
    <property type="entry name" value="RNASE ADAPTER PROTEIN RAPZ"/>
    <property type="match status" value="1"/>
</dbReference>
<dbReference type="EMBL" id="PCGC01000714">
    <property type="protein sequence ID" value="PHL19816.1"/>
    <property type="molecule type" value="Genomic_DNA"/>
</dbReference>
<sequence>IGCTGGQHRSVALTERLANALGKTYKVNVTHRDKDKRKETVNRS</sequence>
<comment type="caution">
    <text evidence="2">The sequence shown here is derived from an EMBL/GenBank/DDBJ whole genome shotgun (WGS) entry which is preliminary data.</text>
</comment>
<dbReference type="InterPro" id="IPR053931">
    <property type="entry name" value="RapZ_C"/>
</dbReference>
<organism evidence="2 3">
    <name type="scientific">Enterococcus faecium</name>
    <name type="common">Streptococcus faecium</name>
    <dbReference type="NCBI Taxonomy" id="1352"/>
    <lineage>
        <taxon>Bacteria</taxon>
        <taxon>Bacillati</taxon>
        <taxon>Bacillota</taxon>
        <taxon>Bacilli</taxon>
        <taxon>Lactobacillales</taxon>
        <taxon>Enterococcaceae</taxon>
        <taxon>Enterococcus</taxon>
    </lineage>
</organism>
<dbReference type="Proteomes" id="UP000224303">
    <property type="component" value="Unassembled WGS sequence"/>
</dbReference>
<proteinExistence type="predicted"/>
<accession>A0A2G0E5U9</accession>
<dbReference type="GO" id="GO:0005524">
    <property type="term" value="F:ATP binding"/>
    <property type="evidence" value="ECO:0007669"/>
    <property type="project" value="InterPro"/>
</dbReference>
<evidence type="ECO:0000313" key="3">
    <source>
        <dbReference type="Proteomes" id="UP000224303"/>
    </source>
</evidence>
<gene>
    <name evidence="2" type="ORF">CQR37_18145</name>
</gene>
<feature type="non-terminal residue" evidence="2">
    <location>
        <position position="1"/>
    </location>
</feature>
<name>A0A2G0E5U9_ENTFC</name>
<dbReference type="PANTHER" id="PTHR30448:SF0">
    <property type="entry name" value="RNASE ADAPTER PROTEIN RAPZ"/>
    <property type="match status" value="1"/>
</dbReference>
<dbReference type="Pfam" id="PF22740">
    <property type="entry name" value="PapZ_C"/>
    <property type="match status" value="1"/>
</dbReference>
<dbReference type="AlphaFoldDB" id="A0A2G0E5U9"/>